<feature type="region of interest" description="Disordered" evidence="2">
    <location>
        <begin position="71"/>
        <end position="100"/>
    </location>
</feature>
<evidence type="ECO:0000313" key="3">
    <source>
        <dbReference type="EMBL" id="MBY23916.1"/>
    </source>
</evidence>
<feature type="compositionally biased region" description="Basic and acidic residues" evidence="2">
    <location>
        <begin position="133"/>
        <end position="150"/>
    </location>
</feature>
<dbReference type="Gene3D" id="6.10.300.40">
    <property type="match status" value="1"/>
</dbReference>
<dbReference type="EMBL" id="GGMR01011297">
    <property type="protein sequence ID" value="MBY23916.1"/>
    <property type="molecule type" value="Transcribed_RNA"/>
</dbReference>
<dbReference type="SMART" id="SM00726">
    <property type="entry name" value="UIM"/>
    <property type="match status" value="2"/>
</dbReference>
<dbReference type="CDD" id="cd22297">
    <property type="entry name" value="PSMD4_RAZUL"/>
    <property type="match status" value="1"/>
</dbReference>
<reference evidence="3" key="1">
    <citation type="submission" date="2018-04" db="EMBL/GenBank/DDBJ databases">
        <title>Transcriptome of Schizaphis graminum biotype I.</title>
        <authorList>
            <person name="Scully E.D."/>
            <person name="Geib S.M."/>
            <person name="Palmer N.A."/>
            <person name="Koch K."/>
            <person name="Bradshaw J."/>
            <person name="Heng-Moss T."/>
            <person name="Sarath G."/>
        </authorList>
    </citation>
    <scope>NUCLEOTIDE SEQUENCE</scope>
</reference>
<keyword evidence="3" id="KW-0647">Proteasome</keyword>
<feature type="region of interest" description="Disordered" evidence="2">
    <location>
        <begin position="128"/>
        <end position="150"/>
    </location>
</feature>
<dbReference type="Pfam" id="PF02809">
    <property type="entry name" value="UIM"/>
    <property type="match status" value="2"/>
</dbReference>
<proteinExistence type="predicted"/>
<organism evidence="3">
    <name type="scientific">Schizaphis graminum</name>
    <name type="common">Green bug aphid</name>
    <dbReference type="NCBI Taxonomy" id="13262"/>
    <lineage>
        <taxon>Eukaryota</taxon>
        <taxon>Metazoa</taxon>
        <taxon>Ecdysozoa</taxon>
        <taxon>Arthropoda</taxon>
        <taxon>Hexapoda</taxon>
        <taxon>Insecta</taxon>
        <taxon>Pterygota</taxon>
        <taxon>Neoptera</taxon>
        <taxon>Paraneoptera</taxon>
        <taxon>Hemiptera</taxon>
        <taxon>Sternorrhyncha</taxon>
        <taxon>Aphidomorpha</taxon>
        <taxon>Aphidoidea</taxon>
        <taxon>Aphididae</taxon>
        <taxon>Aphidini</taxon>
        <taxon>Schizaphis</taxon>
    </lineage>
</organism>
<dbReference type="InterPro" id="IPR049590">
    <property type="entry name" value="PSMD4_RAZUL-like"/>
</dbReference>
<feature type="compositionally biased region" description="Basic and acidic residues" evidence="2">
    <location>
        <begin position="76"/>
        <end position="91"/>
    </location>
</feature>
<gene>
    <name evidence="3" type="primary">Pros54</name>
    <name evidence="3" type="ORF">g.89421</name>
</gene>
<accession>A0A2S2P4T7</accession>
<dbReference type="GO" id="GO:0000502">
    <property type="term" value="C:proteasome complex"/>
    <property type="evidence" value="ECO:0007669"/>
    <property type="project" value="UniProtKB-KW"/>
</dbReference>
<dbReference type="AlphaFoldDB" id="A0A2S2P4T7"/>
<keyword evidence="1" id="KW-0677">Repeat</keyword>
<evidence type="ECO:0000256" key="1">
    <source>
        <dbReference type="ARBA" id="ARBA00022737"/>
    </source>
</evidence>
<sequence length="150" mass="16215">MHSIIISAPTEEAMLERALAMSMETVEDEPMIVQEGSGASASGPSGTAASQVDFNNMTEEEQIAFAMQMSMQDSAAEEKATSSSAKSKEEAMEVEEDYSEVIDPEFIQSVLENLPGVDSQSDAVRQAVGLVSKDSKDKDQKNEKDKSNKK</sequence>
<dbReference type="PROSITE" id="PS50330">
    <property type="entry name" value="UIM"/>
    <property type="match status" value="2"/>
</dbReference>
<name>A0A2S2P4T7_SCHGA</name>
<evidence type="ECO:0000256" key="2">
    <source>
        <dbReference type="SAM" id="MobiDB-lite"/>
    </source>
</evidence>
<dbReference type="InterPro" id="IPR003903">
    <property type="entry name" value="UIM_dom"/>
</dbReference>
<protein>
    <submittedName>
        <fullName evidence="3">26S proteasome non-ATPase regulatory subunit 4</fullName>
    </submittedName>
</protein>